<keyword evidence="2" id="KW-1185">Reference proteome</keyword>
<protein>
    <submittedName>
        <fullName evidence="1">Uncharacterized protein</fullName>
    </submittedName>
</protein>
<dbReference type="EMBL" id="FRAC01000006">
    <property type="protein sequence ID" value="SHJ46722.1"/>
    <property type="molecule type" value="Genomic_DNA"/>
</dbReference>
<sequence>MDSNLLKKVPKKYHTAITDIYHDEDGYWCVIGCNSGYKLESYYSEYTIHEDNLNQFLSIFEQIVKSNLDFNRVNGFAK</sequence>
<organism evidence="1 2">
    <name type="scientific">Anaerocolumna jejuensis DSM 15929</name>
    <dbReference type="NCBI Taxonomy" id="1121322"/>
    <lineage>
        <taxon>Bacteria</taxon>
        <taxon>Bacillati</taxon>
        <taxon>Bacillota</taxon>
        <taxon>Clostridia</taxon>
        <taxon>Lachnospirales</taxon>
        <taxon>Lachnospiraceae</taxon>
        <taxon>Anaerocolumna</taxon>
    </lineage>
</organism>
<evidence type="ECO:0000313" key="1">
    <source>
        <dbReference type="EMBL" id="SHJ46722.1"/>
    </source>
</evidence>
<dbReference type="Proteomes" id="UP000184386">
    <property type="component" value="Unassembled WGS sequence"/>
</dbReference>
<evidence type="ECO:0000313" key="2">
    <source>
        <dbReference type="Proteomes" id="UP000184386"/>
    </source>
</evidence>
<dbReference type="AlphaFoldDB" id="A0A1M6JJB9"/>
<proteinExistence type="predicted"/>
<name>A0A1M6JJB9_9FIRM</name>
<gene>
    <name evidence="1" type="ORF">SAMN02745136_00102</name>
</gene>
<accession>A0A1M6JJB9</accession>
<reference evidence="1 2" key="1">
    <citation type="submission" date="2016-11" db="EMBL/GenBank/DDBJ databases">
        <authorList>
            <person name="Jaros S."/>
            <person name="Januszkiewicz K."/>
            <person name="Wedrychowicz H."/>
        </authorList>
    </citation>
    <scope>NUCLEOTIDE SEQUENCE [LARGE SCALE GENOMIC DNA]</scope>
    <source>
        <strain evidence="1 2">DSM 15929</strain>
    </source>
</reference>